<evidence type="ECO:0000313" key="1">
    <source>
        <dbReference type="EMBL" id="CAG5090733.1"/>
    </source>
</evidence>
<dbReference type="RefSeq" id="WP_213485269.1">
    <property type="nucleotide sequence ID" value="NZ_CAJRAY010000077.1"/>
</dbReference>
<evidence type="ECO:0000313" key="2">
    <source>
        <dbReference type="Proteomes" id="UP000681526"/>
    </source>
</evidence>
<name>A0ABM8V6Y0_THEXY</name>
<organism evidence="1 2">
    <name type="scientific">Thermobacillus xylanilyticus</name>
    <dbReference type="NCBI Taxonomy" id="76633"/>
    <lineage>
        <taxon>Bacteria</taxon>
        <taxon>Bacillati</taxon>
        <taxon>Bacillota</taxon>
        <taxon>Bacilli</taxon>
        <taxon>Bacillales</taxon>
        <taxon>Paenibacillaceae</taxon>
        <taxon>Thermobacillus</taxon>
    </lineage>
</organism>
<proteinExistence type="predicted"/>
<dbReference type="InterPro" id="IPR058705">
    <property type="entry name" value="A_ENA"/>
</dbReference>
<keyword evidence="2" id="KW-1185">Reference proteome</keyword>
<dbReference type="EMBL" id="CAJRAY010000077">
    <property type="protein sequence ID" value="CAG5090733.1"/>
    <property type="molecule type" value="Genomic_DNA"/>
</dbReference>
<evidence type="ECO:0008006" key="3">
    <source>
        <dbReference type="Google" id="ProtNLM"/>
    </source>
</evidence>
<accession>A0ABM8V6Y0</accession>
<dbReference type="Pfam" id="PF26595">
    <property type="entry name" value="A_ENA"/>
    <property type="match status" value="1"/>
</dbReference>
<dbReference type="Proteomes" id="UP000681526">
    <property type="component" value="Unassembled WGS sequence"/>
</dbReference>
<reference evidence="1 2" key="1">
    <citation type="submission" date="2021-04" db="EMBL/GenBank/DDBJ databases">
        <authorList>
            <person name="Rakotoarivonina H."/>
        </authorList>
    </citation>
    <scope>NUCLEOTIDE SEQUENCE [LARGE SCALE GENOMIC DNA]</scope>
    <source>
        <strain evidence="1 2">XE</strain>
    </source>
</reference>
<sequence length="110" mass="12230">MSREQAYMRMLNAAANIEWNVAMILEAKAVEAEKMRNWLINHVTSDAFADHESQVKQPIGVHEHVLETIEGLTKLNRGLTGVLKAVLGGNEDDGGNFGGLFDGKFDFEDR</sequence>
<gene>
    <name evidence="1" type="primary">txxe 2951</name>
    <name evidence="1" type="ORF">TXXE_14570</name>
</gene>
<comment type="caution">
    <text evidence="1">The sequence shown here is derived from an EMBL/GenBank/DDBJ whole genome shotgun (WGS) entry which is preliminary data.</text>
</comment>
<protein>
    <recommendedName>
        <fullName evidence="3">Restriction endonuclease subunit S</fullName>
    </recommendedName>
</protein>